<evidence type="ECO:0000313" key="2">
    <source>
        <dbReference type="EMBL" id="QNA45763.1"/>
    </source>
</evidence>
<feature type="chain" id="PRO_5029001449" evidence="1">
    <location>
        <begin position="20"/>
        <end position="162"/>
    </location>
</feature>
<protein>
    <submittedName>
        <fullName evidence="2">Uncharacterized protein</fullName>
    </submittedName>
</protein>
<feature type="signal peptide" evidence="1">
    <location>
        <begin position="1"/>
        <end position="19"/>
    </location>
</feature>
<proteinExistence type="predicted"/>
<keyword evidence="3" id="KW-1185">Reference proteome</keyword>
<name>A0A7G5XJW0_9BACT</name>
<reference evidence="3" key="1">
    <citation type="submission" date="2020-08" db="EMBL/GenBank/DDBJ databases">
        <title>Lacibacter sp. S13-6-6 genome sequencing.</title>
        <authorList>
            <person name="Jin L."/>
        </authorList>
    </citation>
    <scope>NUCLEOTIDE SEQUENCE [LARGE SCALE GENOMIC DNA]</scope>
    <source>
        <strain evidence="3">S13-6-6</strain>
    </source>
</reference>
<dbReference type="EMBL" id="CP060007">
    <property type="protein sequence ID" value="QNA45763.1"/>
    <property type="molecule type" value="Genomic_DNA"/>
</dbReference>
<dbReference type="Proteomes" id="UP000515344">
    <property type="component" value="Chromosome"/>
</dbReference>
<organism evidence="2 3">
    <name type="scientific">Lacibacter sediminis</name>
    <dbReference type="NCBI Taxonomy" id="2760713"/>
    <lineage>
        <taxon>Bacteria</taxon>
        <taxon>Pseudomonadati</taxon>
        <taxon>Bacteroidota</taxon>
        <taxon>Chitinophagia</taxon>
        <taxon>Chitinophagales</taxon>
        <taxon>Chitinophagaceae</taxon>
        <taxon>Lacibacter</taxon>
    </lineage>
</organism>
<dbReference type="KEGG" id="lacs:H4075_06085"/>
<gene>
    <name evidence="2" type="ORF">H4075_06085</name>
</gene>
<keyword evidence="1" id="KW-0732">Signal</keyword>
<dbReference type="AlphaFoldDB" id="A0A7G5XJW0"/>
<evidence type="ECO:0000313" key="3">
    <source>
        <dbReference type="Proteomes" id="UP000515344"/>
    </source>
</evidence>
<accession>A0A7G5XJW0</accession>
<evidence type="ECO:0000256" key="1">
    <source>
        <dbReference type="SAM" id="SignalP"/>
    </source>
</evidence>
<sequence length="162" mass="18814">MKNYFFICIFALLCTFASAQDVIRQRSCSNQSISLQVDSLKKSFEQSGFMVLKEASMTMESEFEMPVIVPMTQGAWYHIVFIGDPSSKIQEVRMYDYDEKQVFYKKLKPELDGNIISYGYMPKISEWHMIKPVQVNKKNKECCGYILLLKKVKGSNETMPTR</sequence>
<dbReference type="RefSeq" id="WP_182805103.1">
    <property type="nucleotide sequence ID" value="NZ_CP060007.1"/>
</dbReference>